<dbReference type="InterPro" id="IPR002083">
    <property type="entry name" value="MATH/TRAF_dom"/>
</dbReference>
<feature type="compositionally biased region" description="Basic and acidic residues" evidence="1">
    <location>
        <begin position="227"/>
        <end position="238"/>
    </location>
</feature>
<feature type="region of interest" description="Disordered" evidence="1">
    <location>
        <begin position="177"/>
        <end position="317"/>
    </location>
</feature>
<evidence type="ECO:0000256" key="1">
    <source>
        <dbReference type="SAM" id="MobiDB-lite"/>
    </source>
</evidence>
<reference evidence="2 3" key="1">
    <citation type="submission" date="2016-03" db="EMBL/GenBank/DDBJ databases">
        <title>Whole genome sequencing of Grifola frondosa 9006-11.</title>
        <authorList>
            <person name="Min B."/>
            <person name="Park H."/>
            <person name="Kim J.-G."/>
            <person name="Cho H."/>
            <person name="Oh Y.-L."/>
            <person name="Kong W.-S."/>
            <person name="Choi I.-G."/>
        </authorList>
    </citation>
    <scope>NUCLEOTIDE SEQUENCE [LARGE SCALE GENOMIC DNA]</scope>
    <source>
        <strain evidence="2 3">9006-11</strain>
    </source>
</reference>
<dbReference type="AlphaFoldDB" id="A0A1C7LWC8"/>
<dbReference type="InterPro" id="IPR011333">
    <property type="entry name" value="SKP1/BTB/POZ_sf"/>
</dbReference>
<dbReference type="STRING" id="5627.A0A1C7LWC8"/>
<organism evidence="2 3">
    <name type="scientific">Grifola frondosa</name>
    <name type="common">Maitake</name>
    <name type="synonym">Polyporus frondosus</name>
    <dbReference type="NCBI Taxonomy" id="5627"/>
    <lineage>
        <taxon>Eukaryota</taxon>
        <taxon>Fungi</taxon>
        <taxon>Dikarya</taxon>
        <taxon>Basidiomycota</taxon>
        <taxon>Agaricomycotina</taxon>
        <taxon>Agaricomycetes</taxon>
        <taxon>Polyporales</taxon>
        <taxon>Grifolaceae</taxon>
        <taxon>Grifola</taxon>
    </lineage>
</organism>
<protein>
    <recommendedName>
        <fullName evidence="4">MATH domain-containing protein</fullName>
    </recommendedName>
</protein>
<evidence type="ECO:0008006" key="4">
    <source>
        <dbReference type="Google" id="ProtNLM"/>
    </source>
</evidence>
<feature type="compositionally biased region" description="Basic and acidic residues" evidence="1">
    <location>
        <begin position="289"/>
        <end position="302"/>
    </location>
</feature>
<dbReference type="InterPro" id="IPR008974">
    <property type="entry name" value="TRAF-like"/>
</dbReference>
<feature type="compositionally biased region" description="Polar residues" evidence="1">
    <location>
        <begin position="251"/>
        <end position="264"/>
    </location>
</feature>
<evidence type="ECO:0000313" key="2">
    <source>
        <dbReference type="EMBL" id="OBZ68962.1"/>
    </source>
</evidence>
<dbReference type="OMA" id="EAHNHSF"/>
<dbReference type="EMBL" id="LUGG01000019">
    <property type="protein sequence ID" value="OBZ68962.1"/>
    <property type="molecule type" value="Genomic_DNA"/>
</dbReference>
<gene>
    <name evidence="2" type="ORF">A0H81_11068</name>
</gene>
<sequence length="541" mass="60687">MFNSTVTYRKLRLSCRFEWNLRDLKSIFDSSKGDAKSKVTKSVKFGDGRWQVLFYANSGSASSEGHFFVSLYLSCEPTAEEKENVVNGKWSRAGLFNFSFEIRNLQKTVLFASKEAHDHSFFYPGAQNWGLLDDAIYSDVEFVIPRRCGSPKRIYAARRLLRRVEYFDTMFGSGFAEASSDQPTIDVSSGSVGVESPDGVDAVDAGREFDDSDIEDDDDDPMVLDDESVRDKPRDVTEGSRACVGGAPTESWLSTSGNDGTTEPFSERQLHETERNVRPKLSHPSTPRSTERTLERSPERRPVASASILPQEEVPGPKKARVVVRDVAYTTYRAVLYYIYTDTIVFAPLSSSFLTSSALPTPVKVIPVVSTPPVIASESQAQNGMRSSQQQPETVALTSTGPFTRREWIEGWERNNPGRLRPPSAKSVYRLADKLDLQELKERAFLHITKSLTVNNVAYEVFSTFSSAFEDVRKVQVRFFLENWAAIRTSDAMRNVWQQIRLGRHPGFEDVWPAIAQNLEFKPQNVESAGGEKKDVLAGEV</sequence>
<dbReference type="Gene3D" id="3.30.710.10">
    <property type="entry name" value="Potassium Channel Kv1.1, Chain A"/>
    <property type="match status" value="1"/>
</dbReference>
<feature type="compositionally biased region" description="Basic and acidic residues" evidence="1">
    <location>
        <begin position="265"/>
        <end position="277"/>
    </location>
</feature>
<accession>A0A1C7LWC8</accession>
<dbReference type="Proteomes" id="UP000092993">
    <property type="component" value="Unassembled WGS sequence"/>
</dbReference>
<feature type="compositionally biased region" description="Polar residues" evidence="1">
    <location>
        <begin position="179"/>
        <end position="191"/>
    </location>
</feature>
<proteinExistence type="predicted"/>
<dbReference type="PANTHER" id="PTHR24413">
    <property type="entry name" value="SPECKLE-TYPE POZ PROTEIN"/>
    <property type="match status" value="1"/>
</dbReference>
<dbReference type="Gene3D" id="2.60.210.10">
    <property type="entry name" value="Apoptosis, Tumor Necrosis Factor Receptor Associated Protein 2, Chain A"/>
    <property type="match status" value="1"/>
</dbReference>
<keyword evidence="3" id="KW-1185">Reference proteome</keyword>
<dbReference type="CDD" id="cd00121">
    <property type="entry name" value="MATH"/>
    <property type="match status" value="1"/>
</dbReference>
<dbReference type="OrthoDB" id="6359816at2759"/>
<evidence type="ECO:0000313" key="3">
    <source>
        <dbReference type="Proteomes" id="UP000092993"/>
    </source>
</evidence>
<feature type="compositionally biased region" description="Acidic residues" evidence="1">
    <location>
        <begin position="210"/>
        <end position="226"/>
    </location>
</feature>
<comment type="caution">
    <text evidence="2">The sequence shown here is derived from an EMBL/GenBank/DDBJ whole genome shotgun (WGS) entry which is preliminary data.</text>
</comment>
<name>A0A1C7LWC8_GRIFR</name>